<proteinExistence type="predicted"/>
<dbReference type="AlphaFoldDB" id="A0A1M6NBE1"/>
<accession>A0A1M6NBE1</accession>
<evidence type="ECO:0000313" key="3">
    <source>
        <dbReference type="Proteomes" id="UP000184172"/>
    </source>
</evidence>
<reference evidence="3" key="1">
    <citation type="submission" date="2016-11" db="EMBL/GenBank/DDBJ databases">
        <authorList>
            <person name="Varghese N."/>
            <person name="Submissions S."/>
        </authorList>
    </citation>
    <scope>NUCLEOTIDE SEQUENCE [LARGE SCALE GENOMIC DNA]</scope>
    <source>
        <strain evidence="3">DSM 26349</strain>
    </source>
</reference>
<evidence type="ECO:0000256" key="1">
    <source>
        <dbReference type="SAM" id="SignalP"/>
    </source>
</evidence>
<dbReference type="STRING" id="797419.SAMN05216556_13226"/>
<gene>
    <name evidence="2" type="ORF">SAMN04487908_1334</name>
</gene>
<dbReference type="RefSeq" id="WP_073221551.1">
    <property type="nucleotide sequence ID" value="NZ_FNNS01000032.1"/>
</dbReference>
<protein>
    <recommendedName>
        <fullName evidence="4">DsrE/DsrF-like family protein</fullName>
    </recommendedName>
</protein>
<dbReference type="SUPFAM" id="SSF75169">
    <property type="entry name" value="DsrEFH-like"/>
    <property type="match status" value="1"/>
</dbReference>
<name>A0A1M6NBE1_9FLAO</name>
<dbReference type="OrthoDB" id="1445762at2"/>
<dbReference type="EMBL" id="FQYV01000033">
    <property type="protein sequence ID" value="SHJ92977.1"/>
    <property type="molecule type" value="Genomic_DNA"/>
</dbReference>
<organism evidence="2 3">
    <name type="scientific">Aequorivita viscosa</name>
    <dbReference type="NCBI Taxonomy" id="797419"/>
    <lineage>
        <taxon>Bacteria</taxon>
        <taxon>Pseudomonadati</taxon>
        <taxon>Bacteroidota</taxon>
        <taxon>Flavobacteriia</taxon>
        <taxon>Flavobacteriales</taxon>
        <taxon>Flavobacteriaceae</taxon>
        <taxon>Aequorivita</taxon>
    </lineage>
</organism>
<feature type="signal peptide" evidence="1">
    <location>
        <begin position="1"/>
        <end position="19"/>
    </location>
</feature>
<evidence type="ECO:0008006" key="4">
    <source>
        <dbReference type="Google" id="ProtNLM"/>
    </source>
</evidence>
<feature type="chain" id="PRO_5009919711" description="DsrE/DsrF-like family protein" evidence="1">
    <location>
        <begin position="20"/>
        <end position="145"/>
    </location>
</feature>
<keyword evidence="1" id="KW-0732">Signal</keyword>
<dbReference type="Gene3D" id="3.40.1260.10">
    <property type="entry name" value="DsrEFH-like"/>
    <property type="match status" value="1"/>
</dbReference>
<evidence type="ECO:0000313" key="2">
    <source>
        <dbReference type="EMBL" id="SHJ92977.1"/>
    </source>
</evidence>
<dbReference type="Proteomes" id="UP000184172">
    <property type="component" value="Unassembled WGS sequence"/>
</dbReference>
<sequence>MKTILSTLILSFVLMSANAQKSASSMATKNENPAAYNYVVMTKKVDQLYPILLAAAHLAKEDKKQFGQFEVIICGKDIGEMTDEQKMEKHLKEAEMLGVNILACGFSLKKFDVNPEKIPGNVKIVENGILHNMELQKKGYLSLEL</sequence>
<dbReference type="InterPro" id="IPR027396">
    <property type="entry name" value="DsrEFH-like"/>
</dbReference>
<keyword evidence="3" id="KW-1185">Reference proteome</keyword>